<accession>A0A8X6P6H9</accession>
<proteinExistence type="predicted"/>
<dbReference type="Proteomes" id="UP000887013">
    <property type="component" value="Unassembled WGS sequence"/>
</dbReference>
<sequence>MYKVIQRRGNYGRPEDYFFKDWNDYKIGFEEKDFKPDRISFDFQYDNICLREPTKAVQAPSVLISKAVDSETLCPLTTHSGLTTKTTTTRY</sequence>
<evidence type="ECO:0000313" key="1">
    <source>
        <dbReference type="EMBL" id="GFT51701.1"/>
    </source>
</evidence>
<reference evidence="1" key="1">
    <citation type="submission" date="2020-08" db="EMBL/GenBank/DDBJ databases">
        <title>Multicomponent nature underlies the extraordinary mechanical properties of spider dragline silk.</title>
        <authorList>
            <person name="Kono N."/>
            <person name="Nakamura H."/>
            <person name="Mori M."/>
            <person name="Yoshida Y."/>
            <person name="Ohtoshi R."/>
            <person name="Malay A.D."/>
            <person name="Moran D.A.P."/>
            <person name="Tomita M."/>
            <person name="Numata K."/>
            <person name="Arakawa K."/>
        </authorList>
    </citation>
    <scope>NUCLEOTIDE SEQUENCE</scope>
</reference>
<organism evidence="1 2">
    <name type="scientific">Nephila pilipes</name>
    <name type="common">Giant wood spider</name>
    <name type="synonym">Nephila maculata</name>
    <dbReference type="NCBI Taxonomy" id="299642"/>
    <lineage>
        <taxon>Eukaryota</taxon>
        <taxon>Metazoa</taxon>
        <taxon>Ecdysozoa</taxon>
        <taxon>Arthropoda</taxon>
        <taxon>Chelicerata</taxon>
        <taxon>Arachnida</taxon>
        <taxon>Araneae</taxon>
        <taxon>Araneomorphae</taxon>
        <taxon>Entelegynae</taxon>
        <taxon>Araneoidea</taxon>
        <taxon>Nephilidae</taxon>
        <taxon>Nephila</taxon>
    </lineage>
</organism>
<keyword evidence="2" id="KW-1185">Reference proteome</keyword>
<gene>
    <name evidence="1" type="ORF">NPIL_389071</name>
</gene>
<protein>
    <submittedName>
        <fullName evidence="1">Uncharacterized protein</fullName>
    </submittedName>
</protein>
<dbReference type="OrthoDB" id="6145874at2759"/>
<evidence type="ECO:0000313" key="2">
    <source>
        <dbReference type="Proteomes" id="UP000887013"/>
    </source>
</evidence>
<dbReference type="AlphaFoldDB" id="A0A8X6P6H9"/>
<dbReference type="EMBL" id="BMAW01016988">
    <property type="protein sequence ID" value="GFT51701.1"/>
    <property type="molecule type" value="Genomic_DNA"/>
</dbReference>
<name>A0A8X6P6H9_NEPPI</name>
<comment type="caution">
    <text evidence="1">The sequence shown here is derived from an EMBL/GenBank/DDBJ whole genome shotgun (WGS) entry which is preliminary data.</text>
</comment>